<evidence type="ECO:0000259" key="3">
    <source>
        <dbReference type="PROSITE" id="PS51462"/>
    </source>
</evidence>
<protein>
    <recommendedName>
        <fullName evidence="3">Nudix hydrolase domain-containing protein</fullName>
    </recommendedName>
</protein>
<dbReference type="PANTHER" id="PTHR43046:SF14">
    <property type="entry name" value="MUTT_NUDIX FAMILY PROTEIN"/>
    <property type="match status" value="1"/>
</dbReference>
<evidence type="ECO:0000313" key="5">
    <source>
        <dbReference type="Proteomes" id="UP000178170"/>
    </source>
</evidence>
<dbReference type="Pfam" id="PF00293">
    <property type="entry name" value="NUDIX"/>
    <property type="match status" value="1"/>
</dbReference>
<dbReference type="InterPro" id="IPR015797">
    <property type="entry name" value="NUDIX_hydrolase-like_dom_sf"/>
</dbReference>
<dbReference type="SUPFAM" id="SSF55811">
    <property type="entry name" value="Nudix"/>
    <property type="match status" value="1"/>
</dbReference>
<keyword evidence="2" id="KW-0378">Hydrolase</keyword>
<comment type="cofactor">
    <cofactor evidence="1">
        <name>Mg(2+)</name>
        <dbReference type="ChEBI" id="CHEBI:18420"/>
    </cofactor>
</comment>
<dbReference type="PANTHER" id="PTHR43046">
    <property type="entry name" value="GDP-MANNOSE MANNOSYL HYDROLASE"/>
    <property type="match status" value="1"/>
</dbReference>
<dbReference type="InterPro" id="IPR020476">
    <property type="entry name" value="Nudix_hydrolase"/>
</dbReference>
<comment type="caution">
    <text evidence="4">The sequence shown here is derived from an EMBL/GenBank/DDBJ whole genome shotgun (WGS) entry which is preliminary data.</text>
</comment>
<sequence length="146" mass="16499">MESKEEKQKVIAVACVRNAEGKFLVQKRIDPLIPEADGKWEFPGGVVEFGETPEQAAQRECKEETGCVIEIVRVLPLAYNKIWQRNDGIALQAFIWSFEARYISGEPKPLDKKVSEVKWCSREELMNLDALPGTHLIVEAAEKSIL</sequence>
<proteinExistence type="predicted"/>
<accession>A0A1G2QWC1</accession>
<dbReference type="PRINTS" id="PR00502">
    <property type="entry name" value="NUDIXFAMILY"/>
</dbReference>
<dbReference type="GO" id="GO:0016787">
    <property type="term" value="F:hydrolase activity"/>
    <property type="evidence" value="ECO:0007669"/>
    <property type="project" value="UniProtKB-KW"/>
</dbReference>
<dbReference type="Proteomes" id="UP000178170">
    <property type="component" value="Unassembled WGS sequence"/>
</dbReference>
<evidence type="ECO:0000256" key="2">
    <source>
        <dbReference type="ARBA" id="ARBA00022801"/>
    </source>
</evidence>
<evidence type="ECO:0000313" key="4">
    <source>
        <dbReference type="EMBL" id="OHA64141.1"/>
    </source>
</evidence>
<dbReference type="Gene3D" id="3.90.79.10">
    <property type="entry name" value="Nucleoside Triphosphate Pyrophosphohydrolase"/>
    <property type="match status" value="1"/>
</dbReference>
<feature type="domain" description="Nudix hydrolase" evidence="3">
    <location>
        <begin position="6"/>
        <end position="143"/>
    </location>
</feature>
<dbReference type="InterPro" id="IPR000086">
    <property type="entry name" value="NUDIX_hydrolase_dom"/>
</dbReference>
<evidence type="ECO:0000256" key="1">
    <source>
        <dbReference type="ARBA" id="ARBA00001946"/>
    </source>
</evidence>
<name>A0A1G2QWC1_9BACT</name>
<reference evidence="4 5" key="1">
    <citation type="journal article" date="2016" name="Nat. Commun.">
        <title>Thousands of microbial genomes shed light on interconnected biogeochemical processes in an aquifer system.</title>
        <authorList>
            <person name="Anantharaman K."/>
            <person name="Brown C.T."/>
            <person name="Hug L.A."/>
            <person name="Sharon I."/>
            <person name="Castelle C.J."/>
            <person name="Probst A.J."/>
            <person name="Thomas B.C."/>
            <person name="Singh A."/>
            <person name="Wilkins M.J."/>
            <person name="Karaoz U."/>
            <person name="Brodie E.L."/>
            <person name="Williams K.H."/>
            <person name="Hubbard S.S."/>
            <person name="Banfield J.F."/>
        </authorList>
    </citation>
    <scope>NUCLEOTIDE SEQUENCE [LARGE SCALE GENOMIC DNA]</scope>
</reference>
<dbReference type="EMBL" id="MHTS01000021">
    <property type="protein sequence ID" value="OHA64141.1"/>
    <property type="molecule type" value="Genomic_DNA"/>
</dbReference>
<dbReference type="CDD" id="cd02883">
    <property type="entry name" value="NUDIX_Hydrolase"/>
    <property type="match status" value="1"/>
</dbReference>
<dbReference type="AlphaFoldDB" id="A0A1G2QWC1"/>
<dbReference type="PROSITE" id="PS51462">
    <property type="entry name" value="NUDIX"/>
    <property type="match status" value="1"/>
</dbReference>
<gene>
    <name evidence="4" type="ORF">A2843_02155</name>
</gene>
<organism evidence="4 5">
    <name type="scientific">Candidatus Wildermuthbacteria bacterium RIFCSPHIGHO2_01_FULL_48_27b</name>
    <dbReference type="NCBI Taxonomy" id="1802447"/>
    <lineage>
        <taxon>Bacteria</taxon>
        <taxon>Candidatus Wildermuthiibacteriota</taxon>
    </lineage>
</organism>